<dbReference type="AlphaFoldDB" id="A0AAD2CYC2"/>
<organism evidence="3 4">
    <name type="scientific">Cylindrotheca closterium</name>
    <dbReference type="NCBI Taxonomy" id="2856"/>
    <lineage>
        <taxon>Eukaryota</taxon>
        <taxon>Sar</taxon>
        <taxon>Stramenopiles</taxon>
        <taxon>Ochrophyta</taxon>
        <taxon>Bacillariophyta</taxon>
        <taxon>Bacillariophyceae</taxon>
        <taxon>Bacillariophycidae</taxon>
        <taxon>Bacillariales</taxon>
        <taxon>Bacillariaceae</taxon>
        <taxon>Cylindrotheca</taxon>
    </lineage>
</organism>
<sequence length="322" mass="37017">MENQMYMKKVNSAIPYMSEILDPLDKAEFKRVFFNVHPKPWKDAFLEINSTIGSHSIASITSYMQRKAGQAHNKELKNRLHQKIESKKKKRTAGVHHRDNSKPFKKSHTDPEEKTKRPRTFVALSHPSATILLADFEEADVYIDNVGIFSNNWNSHLDSLRKILQMLQVNGFTCNLLKCEFCVQETDWLGYWLTPTGIKPWKKKIDAILRLKPSKSVLELRSFIGAVTFYNDMFPKRSHILAPLTARIGHNKKKLDWTPECQKAFDHIKTVLSKDAFLAYPDHNQPFHVYCDASDYQLGVVRWQNSPPGWNGAGSSANSFPT</sequence>
<dbReference type="PANTHER" id="PTHR33064:SF37">
    <property type="entry name" value="RIBONUCLEASE H"/>
    <property type="match status" value="1"/>
</dbReference>
<feature type="compositionally biased region" description="Basic and acidic residues" evidence="1">
    <location>
        <begin position="96"/>
        <end position="115"/>
    </location>
</feature>
<dbReference type="InterPro" id="IPR041577">
    <property type="entry name" value="RT_RNaseH_2"/>
</dbReference>
<reference evidence="3" key="1">
    <citation type="submission" date="2023-08" db="EMBL/GenBank/DDBJ databases">
        <authorList>
            <person name="Audoor S."/>
            <person name="Bilcke G."/>
        </authorList>
    </citation>
    <scope>NUCLEOTIDE SEQUENCE</scope>
</reference>
<dbReference type="Pfam" id="PF17919">
    <property type="entry name" value="RT_RNaseH_2"/>
    <property type="match status" value="1"/>
</dbReference>
<evidence type="ECO:0000313" key="3">
    <source>
        <dbReference type="EMBL" id="CAJ1941774.1"/>
    </source>
</evidence>
<dbReference type="InterPro" id="IPR043128">
    <property type="entry name" value="Rev_trsase/Diguanyl_cyclase"/>
</dbReference>
<accession>A0AAD2CYC2</accession>
<evidence type="ECO:0000259" key="2">
    <source>
        <dbReference type="Pfam" id="PF17919"/>
    </source>
</evidence>
<evidence type="ECO:0000313" key="4">
    <source>
        <dbReference type="Proteomes" id="UP001295423"/>
    </source>
</evidence>
<dbReference type="PANTHER" id="PTHR33064">
    <property type="entry name" value="POL PROTEIN"/>
    <property type="match status" value="1"/>
</dbReference>
<dbReference type="FunFam" id="3.30.70.270:FF:000020">
    <property type="entry name" value="Transposon Tf2-6 polyprotein-like Protein"/>
    <property type="match status" value="1"/>
</dbReference>
<comment type="caution">
    <text evidence="3">The sequence shown here is derived from an EMBL/GenBank/DDBJ whole genome shotgun (WGS) entry which is preliminary data.</text>
</comment>
<dbReference type="Gene3D" id="3.30.70.270">
    <property type="match status" value="2"/>
</dbReference>
<protein>
    <recommendedName>
        <fullName evidence="2">Reverse transcriptase/retrotransposon-derived protein RNase H-like domain-containing protein</fullName>
    </recommendedName>
</protein>
<feature type="domain" description="Reverse transcriptase/retrotransposon-derived protein RNase H-like" evidence="2">
    <location>
        <begin position="257"/>
        <end position="307"/>
    </location>
</feature>
<dbReference type="InterPro" id="IPR043502">
    <property type="entry name" value="DNA/RNA_pol_sf"/>
</dbReference>
<dbReference type="InterPro" id="IPR051320">
    <property type="entry name" value="Viral_Replic_Matur_Polypro"/>
</dbReference>
<evidence type="ECO:0000256" key="1">
    <source>
        <dbReference type="SAM" id="MobiDB-lite"/>
    </source>
</evidence>
<dbReference type="SUPFAM" id="SSF56672">
    <property type="entry name" value="DNA/RNA polymerases"/>
    <property type="match status" value="1"/>
</dbReference>
<name>A0AAD2CYC2_9STRA</name>
<dbReference type="Proteomes" id="UP001295423">
    <property type="component" value="Unassembled WGS sequence"/>
</dbReference>
<keyword evidence="4" id="KW-1185">Reference proteome</keyword>
<gene>
    <name evidence="3" type="ORF">CYCCA115_LOCUS7654</name>
</gene>
<proteinExistence type="predicted"/>
<feature type="compositionally biased region" description="Basic residues" evidence="1">
    <location>
        <begin position="86"/>
        <end position="95"/>
    </location>
</feature>
<feature type="region of interest" description="Disordered" evidence="1">
    <location>
        <begin position="84"/>
        <end position="119"/>
    </location>
</feature>
<dbReference type="EMBL" id="CAKOGP040001079">
    <property type="protein sequence ID" value="CAJ1941774.1"/>
    <property type="molecule type" value="Genomic_DNA"/>
</dbReference>